<reference evidence="3" key="1">
    <citation type="submission" date="2020-05" db="EMBL/GenBank/DDBJ databases">
        <authorList>
            <person name="Chiriac C."/>
            <person name="Salcher M."/>
            <person name="Ghai R."/>
            <person name="Kavagutti S V."/>
        </authorList>
    </citation>
    <scope>NUCLEOTIDE SEQUENCE</scope>
</reference>
<evidence type="ECO:0000259" key="2">
    <source>
        <dbReference type="PROSITE" id="PS50853"/>
    </source>
</evidence>
<dbReference type="CDD" id="cd15482">
    <property type="entry name" value="Sialidase_non-viral"/>
    <property type="match status" value="1"/>
</dbReference>
<dbReference type="Gene3D" id="2.60.40.4270">
    <property type="entry name" value="Listeria-Bacteroides repeat domain"/>
    <property type="match status" value="1"/>
</dbReference>
<dbReference type="InterPro" id="IPR042229">
    <property type="entry name" value="Listeria/Bacterioides_rpt_sf"/>
</dbReference>
<dbReference type="InterPro" id="IPR003961">
    <property type="entry name" value="FN3_dom"/>
</dbReference>
<evidence type="ECO:0000256" key="1">
    <source>
        <dbReference type="SAM" id="Coils"/>
    </source>
</evidence>
<keyword evidence="1" id="KW-0175">Coiled coil</keyword>
<dbReference type="InterPro" id="IPR036278">
    <property type="entry name" value="Sialidase_sf"/>
</dbReference>
<dbReference type="InterPro" id="IPR013783">
    <property type="entry name" value="Ig-like_fold"/>
</dbReference>
<dbReference type="CDD" id="cd00102">
    <property type="entry name" value="IPT"/>
    <property type="match status" value="1"/>
</dbReference>
<dbReference type="SMART" id="SM00429">
    <property type="entry name" value="IPT"/>
    <property type="match status" value="2"/>
</dbReference>
<dbReference type="Pfam" id="PF13306">
    <property type="entry name" value="LRR_5"/>
    <property type="match status" value="1"/>
</dbReference>
<dbReference type="InterPro" id="IPR015943">
    <property type="entry name" value="WD40/YVTN_repeat-like_dom_sf"/>
</dbReference>
<protein>
    <submittedName>
        <fullName evidence="3">Unannotated protein</fullName>
    </submittedName>
</protein>
<accession>A0A6J6VHW0</accession>
<dbReference type="InterPro" id="IPR026906">
    <property type="entry name" value="LRR_5"/>
</dbReference>
<dbReference type="Gene3D" id="2.60.40.10">
    <property type="entry name" value="Immunoglobulins"/>
    <property type="match status" value="2"/>
</dbReference>
<dbReference type="InterPro" id="IPR032675">
    <property type="entry name" value="LRR_dom_sf"/>
</dbReference>
<sequence>MSFTTNQPAFTATWTRRLVTLAIASLLSTFAVSVSPAVAASPSSLDVAYGSNLGDTAVVITVGTGDLLAFDTVSVTIGGTPAIINASTSTTISLHTPAHAEGVVDVVITSSDINSISTPETLTGAFTYQSACYSTDPLGVLTDGHMCTGALVIDNTVTSIAANAFSKKDGNVIYYSPITSLIVGTGVTEIGINAFKGSYLQSVIIPGNVKTIGGGAFLENMQLSSVTLSEGLETIGALAFYGYLKFTSITIPSSVITIGAEAFGGNSPLTTMRIGTVANPSLLVNFAPNAVSLKPSEPTADFNKLFFCNTPGTTISLTDNRVSPITNIDSVCPVPDSPINIDSATAGVTSVVLNIIPGADYGDSITNYEWTIDNPIGDYVWKALSPAQTGSTITISDPSLVVGVPVVVLLRAVNATGVSTSFTPSPTFTPLVESHHVTYDAGGGIGSVPLQSDVDSGTSFTVAPITGVEKLSYSFDGWSDGISISKIMPTDLYPVTTSDVVLTATWTANPRPTISSSLGAFTPATGSDSTFSWMDVVSTSDGITRYAVVFGGGIYKSTDSGRTWAILPGQIDRNWWDISVSANGQRISAIVWNGHGWSPGTIWNSTDGGATWIESLENPPFNLSHIVTSADGLQVYVSADSGLHRSIDGGAHFTALNVAVFQAGVYLISTSADGQKLFASVGKSIFNSIDGGETWIDHGSAIAFSGCCGFAAIWSSADGMTLLGADDGGAGHLPVLYKSIDGGVNWASIPTAPTFGQDVWPFMITASNDAQKIMYGPDGGSLYISLDSGLTWTEAVSQNAYSSWNGGVVLDNSNYISVAMGDWSSPSNGPVPYGNIYTSTLSAALSVITGLASGGTSLTISGTNFVDGLTVTFGDAAATNVVVNSATSITVTTPAHAAGLVDVTVTNPDTGSGTLTGAFTYTAVVTPPSAPVSTYVEPVVPVASETSPLVVPVVDANGATISAQLQRASGTANQAVTILVPVNATKENVTFTLAPVSNGADATAGFNVLKLSAATTVGATAVTSFDKPLSITIPAGASGALPAWSVDGFSWTAMTKLTSPTLPDGVADGYYINADGSYLLLTRHLTLFGFRKAQSALVLTAADAIVQLSKSTQLSTTGGSGDGSLVYSSSSSMTCSVSELGLVSAVAAGTCKVKAQKLGAGIYLDSSNELSLTISDSDAVAKAAADEKALADAKAAADQAKAEADAKAALDAKAAELALAEQVKLDAAKAATRAIAAAWKKALAVTSTSARATTMSINLSSAFKGRIVTIEMYTKVKGKTVEKALAKVKLNSSGDAKYVAKKLKAKGATFKLKYGTKYIGGTKI</sequence>
<dbReference type="CDD" id="cd00603">
    <property type="entry name" value="IPT_PCSR"/>
    <property type="match status" value="1"/>
</dbReference>
<dbReference type="InterPro" id="IPR002909">
    <property type="entry name" value="IPT_dom"/>
</dbReference>
<dbReference type="InterPro" id="IPR014756">
    <property type="entry name" value="Ig_E-set"/>
</dbReference>
<dbReference type="SUPFAM" id="SSF81296">
    <property type="entry name" value="E set domains"/>
    <property type="match status" value="2"/>
</dbReference>
<dbReference type="Pfam" id="PF01833">
    <property type="entry name" value="TIG"/>
    <property type="match status" value="2"/>
</dbReference>
<name>A0A6J6VHW0_9ZZZZ</name>
<dbReference type="EMBL" id="CAEZZR010000036">
    <property type="protein sequence ID" value="CAB4770505.1"/>
    <property type="molecule type" value="Genomic_DNA"/>
</dbReference>
<feature type="coiled-coil region" evidence="1">
    <location>
        <begin position="1183"/>
        <end position="1210"/>
    </location>
</feature>
<gene>
    <name evidence="3" type="ORF">UFOPK2907_00523</name>
</gene>
<proteinExistence type="predicted"/>
<feature type="domain" description="Fibronectin type-III" evidence="2">
    <location>
        <begin position="334"/>
        <end position="434"/>
    </location>
</feature>
<dbReference type="SUPFAM" id="SSF50939">
    <property type="entry name" value="Sialidases"/>
    <property type="match status" value="1"/>
</dbReference>
<dbReference type="Gene3D" id="3.80.10.10">
    <property type="entry name" value="Ribonuclease Inhibitor"/>
    <property type="match status" value="1"/>
</dbReference>
<dbReference type="PROSITE" id="PS50853">
    <property type="entry name" value="FN3"/>
    <property type="match status" value="1"/>
</dbReference>
<evidence type="ECO:0000313" key="3">
    <source>
        <dbReference type="EMBL" id="CAB4770505.1"/>
    </source>
</evidence>
<organism evidence="3">
    <name type="scientific">freshwater metagenome</name>
    <dbReference type="NCBI Taxonomy" id="449393"/>
    <lineage>
        <taxon>unclassified sequences</taxon>
        <taxon>metagenomes</taxon>
        <taxon>ecological metagenomes</taxon>
    </lineage>
</organism>
<dbReference type="Gene3D" id="2.130.10.10">
    <property type="entry name" value="YVTN repeat-like/Quinoprotein amine dehydrogenase"/>
    <property type="match status" value="1"/>
</dbReference>